<proteinExistence type="predicted"/>
<dbReference type="Gene3D" id="3.30.420.10">
    <property type="entry name" value="Ribonuclease H-like superfamily/Ribonuclease H"/>
    <property type="match status" value="1"/>
</dbReference>
<dbReference type="InterPro" id="IPR001584">
    <property type="entry name" value="Integrase_cat-core"/>
</dbReference>
<dbReference type="KEGG" id="cst:CLOST_2038"/>
<dbReference type="eggNOG" id="COG2826">
    <property type="taxonomic scope" value="Bacteria"/>
</dbReference>
<dbReference type="PROSITE" id="PS50994">
    <property type="entry name" value="INTEGRASE"/>
    <property type="match status" value="1"/>
</dbReference>
<protein>
    <submittedName>
        <fullName evidence="3">Transposase</fullName>
    </submittedName>
</protein>
<dbReference type="STRING" id="1511.CLOST_2038"/>
<dbReference type="AlphaFoldDB" id="E3PTF4"/>
<dbReference type="HOGENOM" id="CLU_035706_0_2_9"/>
<reference evidence="4" key="1">
    <citation type="journal article" date="2010" name="BMC Genomics">
        <title>Clostridium sticklandii, a specialist in amino acid degradation:revisiting its metabolism through its genome sequence.</title>
        <authorList>
            <person name="Fonknechten N."/>
            <person name="Chaussonnerie S."/>
            <person name="Tricot S."/>
            <person name="Lajus A."/>
            <person name="Andreesen J.R."/>
            <person name="Perchat N."/>
            <person name="Pelletier E."/>
            <person name="Gouyvenoux M."/>
            <person name="Barbe V."/>
            <person name="Salanoubat M."/>
            <person name="Le Paslier D."/>
            <person name="Weissenbach J."/>
            <person name="Cohen G.N."/>
            <person name="Kreimeyer A."/>
        </authorList>
    </citation>
    <scope>NUCLEOTIDE SEQUENCE [LARGE SCALE GENOMIC DNA]</scope>
    <source>
        <strain evidence="4">ATCC 12662 / DSM 519 / JCM 1433 / CCUG 9281 / NCIMB 10654 / HF</strain>
    </source>
</reference>
<dbReference type="NCBIfam" id="NF033563">
    <property type="entry name" value="transpos_IS30"/>
    <property type="match status" value="1"/>
</dbReference>
<accession>E3PTF4</accession>
<organism evidence="3 4">
    <name type="scientific">Acetoanaerobium sticklandii (strain ATCC 12662 / DSM 519 / JCM 1433 / CCUG 9281 / NCIMB 10654 / HF)</name>
    <name type="common">Clostridium sticklandii</name>
    <dbReference type="NCBI Taxonomy" id="499177"/>
    <lineage>
        <taxon>Bacteria</taxon>
        <taxon>Bacillati</taxon>
        <taxon>Bacillota</taxon>
        <taxon>Clostridia</taxon>
        <taxon>Peptostreptococcales</taxon>
        <taxon>Filifactoraceae</taxon>
        <taxon>Acetoanaerobium</taxon>
    </lineage>
</organism>
<dbReference type="Proteomes" id="UP000007041">
    <property type="component" value="Chromosome"/>
</dbReference>
<evidence type="ECO:0000313" key="4">
    <source>
        <dbReference type="Proteomes" id="UP000007041"/>
    </source>
</evidence>
<dbReference type="Gene3D" id="1.10.10.60">
    <property type="entry name" value="Homeodomain-like"/>
    <property type="match status" value="1"/>
</dbReference>
<dbReference type="InterPro" id="IPR053392">
    <property type="entry name" value="Transposase_IS30-like"/>
</dbReference>
<sequence length="349" mass="40778">MEYSNNTPICRRNKHLNEFERSKIEVLSSLGYSPYRIAKMINRSANTVRNEIKRGTVTQIKAGKSTSSYFAETGHIIYKRNRKNCGSKYKLFKCQNFIEHVYKLFYENKHSFDSIVGSCKTNESFAATDMVCAKTLYNYVDKGLLQISNVDLPFKLKRDTKSKRIRFHKRNLGTSIDLRPEIINSRSEFGHWEIDTVIGSKSKEDNVLLTLTERMTRKQIIRMIPSKTADAVQNSLNELFTECGSLYTKVFKSFTADNGQEFSRLSTLEKYSNLRVYFAHPYSSGERGTNERHNGLIRRFIPKGRRIKDYTHKNIIKVQNWCNSLPRKILNYLTPDQAFEDQIRELFYQ</sequence>
<keyword evidence="4" id="KW-1185">Reference proteome</keyword>
<gene>
    <name evidence="3" type="ordered locus">CLOST_2038</name>
</gene>
<dbReference type="InterPro" id="IPR036397">
    <property type="entry name" value="RNaseH_sf"/>
</dbReference>
<dbReference type="BioCyc" id="CSTI499177:GJE9-2102-MONOMER"/>
<dbReference type="GO" id="GO:0015074">
    <property type="term" value="P:DNA integration"/>
    <property type="evidence" value="ECO:0007669"/>
    <property type="project" value="InterPro"/>
</dbReference>
<evidence type="ECO:0000256" key="1">
    <source>
        <dbReference type="ARBA" id="ARBA00023172"/>
    </source>
</evidence>
<evidence type="ECO:0000259" key="2">
    <source>
        <dbReference type="PROSITE" id="PS50994"/>
    </source>
</evidence>
<dbReference type="SUPFAM" id="SSF53098">
    <property type="entry name" value="Ribonuclease H-like"/>
    <property type="match status" value="1"/>
</dbReference>
<dbReference type="GO" id="GO:0004803">
    <property type="term" value="F:transposase activity"/>
    <property type="evidence" value="ECO:0007669"/>
    <property type="project" value="TreeGrafter"/>
</dbReference>
<dbReference type="GO" id="GO:0003676">
    <property type="term" value="F:nucleic acid binding"/>
    <property type="evidence" value="ECO:0007669"/>
    <property type="project" value="InterPro"/>
</dbReference>
<keyword evidence="1" id="KW-0233">DNA recombination</keyword>
<dbReference type="PANTHER" id="PTHR10948">
    <property type="entry name" value="TRANSPOSASE"/>
    <property type="match status" value="1"/>
</dbReference>
<dbReference type="GO" id="GO:0005829">
    <property type="term" value="C:cytosol"/>
    <property type="evidence" value="ECO:0007669"/>
    <property type="project" value="TreeGrafter"/>
</dbReference>
<dbReference type="GO" id="GO:0006310">
    <property type="term" value="P:DNA recombination"/>
    <property type="evidence" value="ECO:0007669"/>
    <property type="project" value="UniProtKB-KW"/>
</dbReference>
<evidence type="ECO:0000313" key="3">
    <source>
        <dbReference type="EMBL" id="CBH22158.1"/>
    </source>
</evidence>
<name>E3PTF4_ACESD</name>
<dbReference type="Pfam" id="PF13936">
    <property type="entry name" value="HTH_38"/>
    <property type="match status" value="1"/>
</dbReference>
<dbReference type="InterPro" id="IPR012337">
    <property type="entry name" value="RNaseH-like_sf"/>
</dbReference>
<dbReference type="InterPro" id="IPR051917">
    <property type="entry name" value="Transposase-Integrase"/>
</dbReference>
<feature type="domain" description="Integrase catalytic" evidence="2">
    <location>
        <begin position="176"/>
        <end position="343"/>
    </location>
</feature>
<dbReference type="InterPro" id="IPR025246">
    <property type="entry name" value="IS30-like_HTH"/>
</dbReference>
<dbReference type="GO" id="GO:0032196">
    <property type="term" value="P:transposition"/>
    <property type="evidence" value="ECO:0007669"/>
    <property type="project" value="TreeGrafter"/>
</dbReference>
<dbReference type="PANTHER" id="PTHR10948:SF23">
    <property type="entry name" value="TRANSPOSASE INSI FOR INSERTION SEQUENCE ELEMENT IS30A-RELATED"/>
    <property type="match status" value="1"/>
</dbReference>
<dbReference type="EMBL" id="FP565809">
    <property type="protein sequence ID" value="CBH22158.1"/>
    <property type="molecule type" value="Genomic_DNA"/>
</dbReference>